<dbReference type="Gene3D" id="3.10.310.30">
    <property type="match status" value="1"/>
</dbReference>
<keyword evidence="3" id="KW-0540">Nuclease</keyword>
<dbReference type="PANTHER" id="PTHR30255">
    <property type="entry name" value="SINGLE-STRANDED-DNA-SPECIFIC EXONUCLEASE RECJ"/>
    <property type="match status" value="1"/>
</dbReference>
<name>A0A1H5WXH6_9FIRM</name>
<dbReference type="Proteomes" id="UP000236726">
    <property type="component" value="Unassembled WGS sequence"/>
</dbReference>
<dbReference type="Pfam" id="PF01368">
    <property type="entry name" value="DHH"/>
    <property type="match status" value="1"/>
</dbReference>
<feature type="domain" description="DHHA1" evidence="2">
    <location>
        <begin position="335"/>
        <end position="417"/>
    </location>
</feature>
<proteinExistence type="predicted"/>
<dbReference type="EMBL" id="FNUL01000019">
    <property type="protein sequence ID" value="SEG04194.1"/>
    <property type="molecule type" value="Genomic_DNA"/>
</dbReference>
<feature type="domain" description="DDH" evidence="1">
    <location>
        <begin position="54"/>
        <end position="207"/>
    </location>
</feature>
<protein>
    <submittedName>
        <fullName evidence="3">Single-stranded-DNA-specific exonuclease</fullName>
    </submittedName>
</protein>
<gene>
    <name evidence="3" type="ORF">SAMN05216537_11936</name>
</gene>
<keyword evidence="3" id="KW-0378">Hydrolase</keyword>
<organism evidence="3 4">
    <name type="scientific">Lachnospira multipara</name>
    <dbReference type="NCBI Taxonomy" id="28051"/>
    <lineage>
        <taxon>Bacteria</taxon>
        <taxon>Bacillati</taxon>
        <taxon>Bacillota</taxon>
        <taxon>Clostridia</taxon>
        <taxon>Lachnospirales</taxon>
        <taxon>Lachnospiraceae</taxon>
        <taxon>Lachnospira</taxon>
    </lineage>
</organism>
<dbReference type="InterPro" id="IPR003156">
    <property type="entry name" value="DHHA1_dom"/>
</dbReference>
<dbReference type="InterPro" id="IPR038763">
    <property type="entry name" value="DHH_sf"/>
</dbReference>
<evidence type="ECO:0000313" key="4">
    <source>
        <dbReference type="Proteomes" id="UP000236726"/>
    </source>
</evidence>
<dbReference type="GO" id="GO:0004527">
    <property type="term" value="F:exonuclease activity"/>
    <property type="evidence" value="ECO:0007669"/>
    <property type="project" value="UniProtKB-KW"/>
</dbReference>
<dbReference type="GO" id="GO:0003676">
    <property type="term" value="F:nucleic acid binding"/>
    <property type="evidence" value="ECO:0007669"/>
    <property type="project" value="InterPro"/>
</dbReference>
<evidence type="ECO:0000259" key="2">
    <source>
        <dbReference type="Pfam" id="PF02272"/>
    </source>
</evidence>
<dbReference type="Gene3D" id="3.90.1640.30">
    <property type="match status" value="1"/>
</dbReference>
<dbReference type="PANTHER" id="PTHR30255:SF2">
    <property type="entry name" value="SINGLE-STRANDED-DNA-SPECIFIC EXONUCLEASE RECJ"/>
    <property type="match status" value="1"/>
</dbReference>
<sequence length="565" mass="63893">MNFEKELNDYFVKIHNLKSYDEVNDWQHKFYNNEFKIKNLDKAAKLLIEFMHRRICIMGDYDVDGINSVTILKRGFKRAGFTQVAFLIPNRDTEGFGLNKKMIDKAYAAGCELIITCDNGIAQIESINYAKSIGLTVIITDHHEPSIDGLPNADIIIDPKAIPNSSDYDGYCGAGICYKLIKELFSQLSINDANTEKQLLGAAAIATIADVMELHSENYIIVKEGLKALKEYETSIPTIYALISSLGFNNRLVTEDIAFKIGPCINAQSRMNGNGAMNCVNMLIDNPDYQKAIQYANYILKVNDERKKIQKEQIEIGEEYIRNHGLYGSVPMILYLPNCPFGIIGIVAGRFTEKYQRPVIVLSDKDNNVLRGSGRACGNFDLKKELDKRKEIFTHYGGHKEACGLSFKKENFEKFIMSFINYEGFIPPESKENHVDFTIDYKDFPTFCQVLDNYIWGNGSPKPIINIKNFKVIPNNGKFAQTNPDNNIVKFYGEKDTVAINFDMKLDSSDSDYSSINISGVPGCYNFNGKINYQVEIIRLSINKRDNTKTPLAMLLQNQALKSNS</sequence>
<dbReference type="AlphaFoldDB" id="A0A1H5WXH6"/>
<evidence type="ECO:0000313" key="3">
    <source>
        <dbReference type="EMBL" id="SEG04194.1"/>
    </source>
</evidence>
<keyword evidence="3" id="KW-0269">Exonuclease</keyword>
<reference evidence="3 4" key="1">
    <citation type="submission" date="2016-10" db="EMBL/GenBank/DDBJ databases">
        <authorList>
            <person name="de Groot N.N."/>
        </authorList>
    </citation>
    <scope>NUCLEOTIDE SEQUENCE [LARGE SCALE GENOMIC DNA]</scope>
    <source>
        <strain evidence="3 4">D15d</strain>
    </source>
</reference>
<dbReference type="InterPro" id="IPR051673">
    <property type="entry name" value="SSDNA_exonuclease_RecJ"/>
</dbReference>
<keyword evidence="4" id="KW-1185">Reference proteome</keyword>
<dbReference type="Pfam" id="PF02272">
    <property type="entry name" value="DHHA1"/>
    <property type="match status" value="1"/>
</dbReference>
<accession>A0A1H5WXH6</accession>
<dbReference type="RefSeq" id="WP_103953465.1">
    <property type="nucleotide sequence ID" value="NZ_FNUL01000019.1"/>
</dbReference>
<dbReference type="InterPro" id="IPR001667">
    <property type="entry name" value="DDH_dom"/>
</dbReference>
<dbReference type="SUPFAM" id="SSF64182">
    <property type="entry name" value="DHH phosphoesterases"/>
    <property type="match status" value="1"/>
</dbReference>
<evidence type="ECO:0000259" key="1">
    <source>
        <dbReference type="Pfam" id="PF01368"/>
    </source>
</evidence>